<protein>
    <submittedName>
        <fullName evidence="1">Uncharacterized protein</fullName>
    </submittedName>
</protein>
<keyword evidence="2" id="KW-1185">Reference proteome</keyword>
<dbReference type="Proteomes" id="UP000237105">
    <property type="component" value="Unassembled WGS sequence"/>
</dbReference>
<evidence type="ECO:0000313" key="2">
    <source>
        <dbReference type="Proteomes" id="UP000237105"/>
    </source>
</evidence>
<evidence type="ECO:0000313" key="1">
    <source>
        <dbReference type="EMBL" id="PON80757.1"/>
    </source>
</evidence>
<dbReference type="EMBL" id="JXTB01000001">
    <property type="protein sequence ID" value="PON80757.1"/>
    <property type="molecule type" value="Genomic_DNA"/>
</dbReference>
<dbReference type="OrthoDB" id="10280341at2759"/>
<proteinExistence type="predicted"/>
<sequence length="59" mass="6950">MTLYIEGLYCVDGDGMGQTTMIEPKGRKTLHFVERQWLRFTSRLDFKKIVPIKEENKSN</sequence>
<dbReference type="AlphaFoldDB" id="A0A2P5E5D6"/>
<comment type="caution">
    <text evidence="1">The sequence shown here is derived from an EMBL/GenBank/DDBJ whole genome shotgun (WGS) entry which is preliminary data.</text>
</comment>
<reference evidence="2" key="1">
    <citation type="submission" date="2016-06" db="EMBL/GenBank/DDBJ databases">
        <title>Parallel loss of symbiosis genes in relatives of nitrogen-fixing non-legume Parasponia.</title>
        <authorList>
            <person name="Van Velzen R."/>
            <person name="Holmer R."/>
            <person name="Bu F."/>
            <person name="Rutten L."/>
            <person name="Van Zeijl A."/>
            <person name="Liu W."/>
            <person name="Santuari L."/>
            <person name="Cao Q."/>
            <person name="Sharma T."/>
            <person name="Shen D."/>
            <person name="Roswanjaya Y."/>
            <person name="Wardhani T."/>
            <person name="Kalhor M.S."/>
            <person name="Jansen J."/>
            <person name="Van den Hoogen J."/>
            <person name="Gungor B."/>
            <person name="Hartog M."/>
            <person name="Hontelez J."/>
            <person name="Verver J."/>
            <person name="Yang W.-C."/>
            <person name="Schijlen E."/>
            <person name="Repin R."/>
            <person name="Schilthuizen M."/>
            <person name="Schranz E."/>
            <person name="Heidstra R."/>
            <person name="Miyata K."/>
            <person name="Fedorova E."/>
            <person name="Kohlen W."/>
            <person name="Bisseling T."/>
            <person name="Smit S."/>
            <person name="Geurts R."/>
        </authorList>
    </citation>
    <scope>NUCLEOTIDE SEQUENCE [LARGE SCALE GENOMIC DNA]</scope>
    <source>
        <strain evidence="2">cv. WU1-14</strain>
    </source>
</reference>
<name>A0A2P5E5D6_PARAD</name>
<organism evidence="1 2">
    <name type="scientific">Parasponia andersonii</name>
    <name type="common">Sponia andersonii</name>
    <dbReference type="NCBI Taxonomy" id="3476"/>
    <lineage>
        <taxon>Eukaryota</taxon>
        <taxon>Viridiplantae</taxon>
        <taxon>Streptophyta</taxon>
        <taxon>Embryophyta</taxon>
        <taxon>Tracheophyta</taxon>
        <taxon>Spermatophyta</taxon>
        <taxon>Magnoliopsida</taxon>
        <taxon>eudicotyledons</taxon>
        <taxon>Gunneridae</taxon>
        <taxon>Pentapetalae</taxon>
        <taxon>rosids</taxon>
        <taxon>fabids</taxon>
        <taxon>Rosales</taxon>
        <taxon>Cannabaceae</taxon>
        <taxon>Parasponia</taxon>
    </lineage>
</organism>
<gene>
    <name evidence="1" type="ORF">PanWU01x14_003130</name>
</gene>
<accession>A0A2P5E5D6</accession>